<reference evidence="2 3" key="1">
    <citation type="submission" date="2018-07" db="EMBL/GenBank/DDBJ databases">
        <title>Genomic Encyclopedia of Type Strains, Phase III (KMG-III): the genomes of soil and plant-associated and newly described type strains.</title>
        <authorList>
            <person name="Whitman W."/>
        </authorList>
    </citation>
    <scope>NUCLEOTIDE SEQUENCE [LARGE SCALE GENOMIC DNA]</scope>
    <source>
        <strain evidence="2 3">CECT 8488</strain>
    </source>
</reference>
<keyword evidence="3" id="KW-1185">Reference proteome</keyword>
<protein>
    <submittedName>
        <fullName evidence="2">Uncharacterized protein</fullName>
    </submittedName>
</protein>
<name>A0A3D9HUV1_9PROT</name>
<dbReference type="EMBL" id="QRDW01000001">
    <property type="protein sequence ID" value="RED53219.1"/>
    <property type="molecule type" value="Genomic_DNA"/>
</dbReference>
<evidence type="ECO:0000313" key="3">
    <source>
        <dbReference type="Proteomes" id="UP000256845"/>
    </source>
</evidence>
<organism evidence="2 3">
    <name type="scientific">Aestuariispira insulae</name>
    <dbReference type="NCBI Taxonomy" id="1461337"/>
    <lineage>
        <taxon>Bacteria</taxon>
        <taxon>Pseudomonadati</taxon>
        <taxon>Pseudomonadota</taxon>
        <taxon>Alphaproteobacteria</taxon>
        <taxon>Rhodospirillales</taxon>
        <taxon>Kiloniellaceae</taxon>
        <taxon>Aestuariispira</taxon>
    </lineage>
</organism>
<evidence type="ECO:0000313" key="2">
    <source>
        <dbReference type="EMBL" id="RED53219.1"/>
    </source>
</evidence>
<proteinExistence type="predicted"/>
<dbReference type="AlphaFoldDB" id="A0A3D9HUV1"/>
<evidence type="ECO:0000313" key="1">
    <source>
        <dbReference type="EMBL" id="RED45754.1"/>
    </source>
</evidence>
<sequence>MGSVGKSIEYFFTGRYNAGNGNDTIHAYGF</sequence>
<accession>A0A3D9HUV1</accession>
<feature type="non-terminal residue" evidence="2">
    <location>
        <position position="30"/>
    </location>
</feature>
<dbReference type="EMBL" id="QRDW01000011">
    <property type="protein sequence ID" value="RED45754.1"/>
    <property type="molecule type" value="Genomic_DNA"/>
</dbReference>
<comment type="caution">
    <text evidence="2">The sequence shown here is derived from an EMBL/GenBank/DDBJ whole genome shotgun (WGS) entry which is preliminary data.</text>
</comment>
<dbReference type="Proteomes" id="UP000256845">
    <property type="component" value="Unassembled WGS sequence"/>
</dbReference>
<gene>
    <name evidence="2" type="ORF">DFP90_1011</name>
    <name evidence="1" type="ORF">DFP90_1111</name>
</gene>